<comment type="caution">
    <text evidence="1">The sequence shown here is derived from an EMBL/GenBank/DDBJ whole genome shotgun (WGS) entry which is preliminary data.</text>
</comment>
<protein>
    <submittedName>
        <fullName evidence="1">Uncharacterized protein</fullName>
    </submittedName>
</protein>
<organism evidence="1 2">
    <name type="scientific">Penicillium thymicola</name>
    <dbReference type="NCBI Taxonomy" id="293382"/>
    <lineage>
        <taxon>Eukaryota</taxon>
        <taxon>Fungi</taxon>
        <taxon>Dikarya</taxon>
        <taxon>Ascomycota</taxon>
        <taxon>Pezizomycotina</taxon>
        <taxon>Eurotiomycetes</taxon>
        <taxon>Eurotiomycetidae</taxon>
        <taxon>Eurotiales</taxon>
        <taxon>Aspergillaceae</taxon>
        <taxon>Penicillium</taxon>
    </lineage>
</organism>
<name>A0AAI9X593_PENTH</name>
<proteinExistence type="predicted"/>
<evidence type="ECO:0000313" key="2">
    <source>
        <dbReference type="Proteomes" id="UP001227192"/>
    </source>
</evidence>
<sequence length="104" mass="11826">MKRKQPCRKEKKKSVLIKTFGQQRAISVGKTKNWLKEHAEEMRTELLGSAPGGQREHLYTFSLYPQRFIGVPQPEPTPVTSQDMLRAIRSLAEAAYRDPPESSG</sequence>
<reference evidence="1" key="2">
    <citation type="journal article" date="2016" name="Fungal Biol.">
        <title>Ochratoxin A production by Penicillium thymicola.</title>
        <authorList>
            <person name="Nguyen H.D.T."/>
            <person name="McMullin D.R."/>
            <person name="Ponomareva E."/>
            <person name="Riley R."/>
            <person name="Pomraning K.R."/>
            <person name="Baker S.E."/>
            <person name="Seifert K.A."/>
        </authorList>
    </citation>
    <scope>NUCLEOTIDE SEQUENCE</scope>
    <source>
        <strain evidence="1">DAOM 180753</strain>
    </source>
</reference>
<evidence type="ECO:0000313" key="1">
    <source>
        <dbReference type="EMBL" id="KAJ9484182.1"/>
    </source>
</evidence>
<dbReference type="EMBL" id="LACB01000362">
    <property type="protein sequence ID" value="KAJ9484182.1"/>
    <property type="molecule type" value="Genomic_DNA"/>
</dbReference>
<keyword evidence="2" id="KW-1185">Reference proteome</keyword>
<gene>
    <name evidence="1" type="ORF">VN97_g9197</name>
</gene>
<accession>A0AAI9X593</accession>
<reference evidence="1" key="1">
    <citation type="submission" date="2015-06" db="EMBL/GenBank/DDBJ databases">
        <authorList>
            <person name="Nguyen H."/>
        </authorList>
    </citation>
    <scope>NUCLEOTIDE SEQUENCE</scope>
    <source>
        <strain evidence="1">DAOM 180753</strain>
    </source>
</reference>
<dbReference type="AlphaFoldDB" id="A0AAI9X593"/>
<dbReference type="Proteomes" id="UP001227192">
    <property type="component" value="Unassembled WGS sequence"/>
</dbReference>